<keyword evidence="2" id="KW-1185">Reference proteome</keyword>
<reference evidence="2" key="2">
    <citation type="submission" date="2017-12" db="EMBL/GenBank/DDBJ databases">
        <title>Genome sequence of the Bar-tailed Godwit (Limosa lapponica baueri).</title>
        <authorList>
            <person name="Lima N.C.B."/>
            <person name="Parody-Merino A.M."/>
            <person name="Battley P.F."/>
            <person name="Fidler A.E."/>
            <person name="Prosdocimi F."/>
        </authorList>
    </citation>
    <scope>NUCLEOTIDE SEQUENCE [LARGE SCALE GENOMIC DNA]</scope>
</reference>
<accession>A0A2I0UDP1</accession>
<dbReference type="Proteomes" id="UP000233556">
    <property type="component" value="Unassembled WGS sequence"/>
</dbReference>
<sequence length="160" mass="17502">MSFLCWGLQSWTQHFRVSQEQSRAEGQNHFPGPAGQASFDAAQDVAGFLGCKHTLLAHVELLVNQHTQVFLLGAALNPFSAQPVFVLEIALIQVQDLAFGLVELHEVCMGPPLKPATVPLDGFPSLQCVNCATQLGVICKLFEGALNATVIKKDDKHYRY</sequence>
<dbReference type="EMBL" id="KZ505846">
    <property type="protein sequence ID" value="PKU44166.1"/>
    <property type="molecule type" value="Genomic_DNA"/>
</dbReference>
<name>A0A2I0UDP1_LIMLA</name>
<gene>
    <name evidence="1" type="ORF">llap_5535</name>
</gene>
<dbReference type="AlphaFoldDB" id="A0A2I0UDP1"/>
<evidence type="ECO:0000313" key="1">
    <source>
        <dbReference type="EMBL" id="PKU44166.1"/>
    </source>
</evidence>
<evidence type="ECO:0000313" key="2">
    <source>
        <dbReference type="Proteomes" id="UP000233556"/>
    </source>
</evidence>
<reference evidence="2" key="1">
    <citation type="submission" date="2017-11" db="EMBL/GenBank/DDBJ databases">
        <authorList>
            <person name="Lima N.C."/>
            <person name="Parody-Merino A.M."/>
            <person name="Battley P.F."/>
            <person name="Fidler A.E."/>
            <person name="Prosdocimi F."/>
        </authorList>
    </citation>
    <scope>NUCLEOTIDE SEQUENCE [LARGE SCALE GENOMIC DNA]</scope>
</reference>
<proteinExistence type="predicted"/>
<organism evidence="1 2">
    <name type="scientific">Limosa lapponica baueri</name>
    <dbReference type="NCBI Taxonomy" id="1758121"/>
    <lineage>
        <taxon>Eukaryota</taxon>
        <taxon>Metazoa</taxon>
        <taxon>Chordata</taxon>
        <taxon>Craniata</taxon>
        <taxon>Vertebrata</taxon>
        <taxon>Euteleostomi</taxon>
        <taxon>Archelosauria</taxon>
        <taxon>Archosauria</taxon>
        <taxon>Dinosauria</taxon>
        <taxon>Saurischia</taxon>
        <taxon>Theropoda</taxon>
        <taxon>Coelurosauria</taxon>
        <taxon>Aves</taxon>
        <taxon>Neognathae</taxon>
        <taxon>Neoaves</taxon>
        <taxon>Charadriiformes</taxon>
        <taxon>Scolopacidae</taxon>
        <taxon>Limosa</taxon>
    </lineage>
</organism>
<protein>
    <submittedName>
        <fullName evidence="1">Uncharacterized protein</fullName>
    </submittedName>
</protein>